<dbReference type="EMBL" id="REGN01001487">
    <property type="protein sequence ID" value="RNA34378.1"/>
    <property type="molecule type" value="Genomic_DNA"/>
</dbReference>
<feature type="region of interest" description="Disordered" evidence="2">
    <location>
        <begin position="251"/>
        <end position="323"/>
    </location>
</feature>
<gene>
    <name evidence="3" type="ORF">BpHYR1_024484</name>
</gene>
<protein>
    <submittedName>
        <fullName evidence="3">Uncharacterized protein</fullName>
    </submittedName>
</protein>
<feature type="compositionally biased region" description="Low complexity" evidence="2">
    <location>
        <begin position="289"/>
        <end position="323"/>
    </location>
</feature>
<feature type="non-terminal residue" evidence="3">
    <location>
        <position position="323"/>
    </location>
</feature>
<proteinExistence type="predicted"/>
<sequence length="323" mass="36983">MSTNKSLTARQQSGAANRIAAGECGKRPSTGKRGPGRPPKIPKKEEEKATDAVTKNITDQFQQLGAAPSLVPTKPIFQLATIEMRIFKGKVKRESNESLTFYGLRVTQMFGKAYPQIQDPAIIEQLTLDYFMRGLNTEICAMVRVRRPKDIREAIRVAEICEVDKGKAKKEKLLVLETTETTSEKGVVDSDKLKTTKSSNYTSILAKLDSQAHQVKQQYEHLKGEFKNLKQQLESTPSVTERQNQQLLHMARNNPGITNPVQVMQHDNRRDNRPPNYKYRNENYKYRNDNYNYRNGNYKYSDDSNNSHYNNHQTSNQNNHNTQ</sequence>
<organism evidence="3 4">
    <name type="scientific">Brachionus plicatilis</name>
    <name type="common">Marine rotifer</name>
    <name type="synonym">Brachionus muelleri</name>
    <dbReference type="NCBI Taxonomy" id="10195"/>
    <lineage>
        <taxon>Eukaryota</taxon>
        <taxon>Metazoa</taxon>
        <taxon>Spiralia</taxon>
        <taxon>Gnathifera</taxon>
        <taxon>Rotifera</taxon>
        <taxon>Eurotatoria</taxon>
        <taxon>Monogononta</taxon>
        <taxon>Pseudotrocha</taxon>
        <taxon>Ploima</taxon>
        <taxon>Brachionidae</taxon>
        <taxon>Brachionus</taxon>
    </lineage>
</organism>
<feature type="region of interest" description="Disordered" evidence="2">
    <location>
        <begin position="1"/>
        <end position="50"/>
    </location>
</feature>
<keyword evidence="4" id="KW-1185">Reference proteome</keyword>
<dbReference type="Proteomes" id="UP000276133">
    <property type="component" value="Unassembled WGS sequence"/>
</dbReference>
<feature type="compositionally biased region" description="Basic and acidic residues" evidence="2">
    <location>
        <begin position="266"/>
        <end position="288"/>
    </location>
</feature>
<accession>A0A3M7SFN0</accession>
<evidence type="ECO:0000256" key="1">
    <source>
        <dbReference type="SAM" id="Coils"/>
    </source>
</evidence>
<reference evidence="3 4" key="1">
    <citation type="journal article" date="2018" name="Sci. Rep.">
        <title>Genomic signatures of local adaptation to the degree of environmental predictability in rotifers.</title>
        <authorList>
            <person name="Franch-Gras L."/>
            <person name="Hahn C."/>
            <person name="Garcia-Roger E.M."/>
            <person name="Carmona M.J."/>
            <person name="Serra M."/>
            <person name="Gomez A."/>
        </authorList>
    </citation>
    <scope>NUCLEOTIDE SEQUENCE [LARGE SCALE GENOMIC DNA]</scope>
    <source>
        <strain evidence="3">HYR1</strain>
    </source>
</reference>
<evidence type="ECO:0000256" key="2">
    <source>
        <dbReference type="SAM" id="MobiDB-lite"/>
    </source>
</evidence>
<feature type="compositionally biased region" description="Polar residues" evidence="2">
    <location>
        <begin position="1"/>
        <end position="15"/>
    </location>
</feature>
<comment type="caution">
    <text evidence="3">The sequence shown here is derived from an EMBL/GenBank/DDBJ whole genome shotgun (WGS) entry which is preliminary data.</text>
</comment>
<evidence type="ECO:0000313" key="3">
    <source>
        <dbReference type="EMBL" id="RNA34378.1"/>
    </source>
</evidence>
<keyword evidence="1" id="KW-0175">Coiled coil</keyword>
<feature type="coiled-coil region" evidence="1">
    <location>
        <begin position="205"/>
        <end position="232"/>
    </location>
</feature>
<name>A0A3M7SFN0_BRAPC</name>
<dbReference type="AlphaFoldDB" id="A0A3M7SFN0"/>
<evidence type="ECO:0000313" key="4">
    <source>
        <dbReference type="Proteomes" id="UP000276133"/>
    </source>
</evidence>